<keyword evidence="3" id="KW-1185">Reference proteome</keyword>
<gene>
    <name evidence="2" type="primary">g7396</name>
    <name evidence="2" type="ORF">VP750_LOCUS6333</name>
</gene>
<evidence type="ECO:0000256" key="1">
    <source>
        <dbReference type="SAM" id="MobiDB-lite"/>
    </source>
</evidence>
<accession>A0ABP1G0A7</accession>
<reference evidence="2 3" key="1">
    <citation type="submission" date="2024-06" db="EMBL/GenBank/DDBJ databases">
        <authorList>
            <person name="Kraege A."/>
            <person name="Thomma B."/>
        </authorList>
    </citation>
    <scope>NUCLEOTIDE SEQUENCE [LARGE SCALE GENOMIC DNA]</scope>
</reference>
<comment type="caution">
    <text evidence="2">The sequence shown here is derived from an EMBL/GenBank/DDBJ whole genome shotgun (WGS) entry which is preliminary data.</text>
</comment>
<proteinExistence type="predicted"/>
<sequence>MHTQTSSVVPRTSSEDMEQRKLYEETMTAMESQLKAIEDAVAKLGEDPCSSSSTSPTQEPSVGGFCGSCSPTKELTYHDNGQPSDTEESDTDLDHFVWKVRELDSP</sequence>
<evidence type="ECO:0000313" key="3">
    <source>
        <dbReference type="Proteomes" id="UP001497392"/>
    </source>
</evidence>
<protein>
    <submittedName>
        <fullName evidence="2">G7396 protein</fullName>
    </submittedName>
</protein>
<feature type="compositionally biased region" description="Low complexity" evidence="1">
    <location>
        <begin position="50"/>
        <end position="61"/>
    </location>
</feature>
<dbReference type="EMBL" id="CAXHTA020000011">
    <property type="protein sequence ID" value="CAL5224674.1"/>
    <property type="molecule type" value="Genomic_DNA"/>
</dbReference>
<dbReference type="Proteomes" id="UP001497392">
    <property type="component" value="Unassembled WGS sequence"/>
</dbReference>
<feature type="compositionally biased region" description="Polar residues" evidence="1">
    <location>
        <begin position="69"/>
        <end position="84"/>
    </location>
</feature>
<organism evidence="2 3">
    <name type="scientific">Coccomyxa viridis</name>
    <dbReference type="NCBI Taxonomy" id="1274662"/>
    <lineage>
        <taxon>Eukaryota</taxon>
        <taxon>Viridiplantae</taxon>
        <taxon>Chlorophyta</taxon>
        <taxon>core chlorophytes</taxon>
        <taxon>Trebouxiophyceae</taxon>
        <taxon>Trebouxiophyceae incertae sedis</taxon>
        <taxon>Coccomyxaceae</taxon>
        <taxon>Coccomyxa</taxon>
    </lineage>
</organism>
<name>A0ABP1G0A7_9CHLO</name>
<feature type="region of interest" description="Disordered" evidence="1">
    <location>
        <begin position="45"/>
        <end position="93"/>
    </location>
</feature>
<evidence type="ECO:0000313" key="2">
    <source>
        <dbReference type="EMBL" id="CAL5224674.1"/>
    </source>
</evidence>